<dbReference type="InterPro" id="IPR035965">
    <property type="entry name" value="PAS-like_dom_sf"/>
</dbReference>
<dbReference type="Proteomes" id="UP000182332">
    <property type="component" value="Unassembled WGS sequence"/>
</dbReference>
<dbReference type="FunFam" id="3.20.20.450:FF:000001">
    <property type="entry name" value="Cyclic di-GMP phosphodiesterase yahA"/>
    <property type="match status" value="1"/>
</dbReference>
<dbReference type="SMART" id="SM00052">
    <property type="entry name" value="EAL"/>
    <property type="match status" value="1"/>
</dbReference>
<dbReference type="InterPro" id="IPR029787">
    <property type="entry name" value="Nucleotide_cyclase"/>
</dbReference>
<dbReference type="Gene3D" id="3.30.70.270">
    <property type="match status" value="1"/>
</dbReference>
<dbReference type="Gene3D" id="3.30.450.20">
    <property type="entry name" value="PAS domain"/>
    <property type="match status" value="1"/>
</dbReference>
<feature type="transmembrane region" description="Helical" evidence="4">
    <location>
        <begin position="154"/>
        <end position="180"/>
    </location>
</feature>
<evidence type="ECO:0000259" key="5">
    <source>
        <dbReference type="PROSITE" id="PS50113"/>
    </source>
</evidence>
<evidence type="ECO:0000313" key="8">
    <source>
        <dbReference type="EMBL" id="SES70198.1"/>
    </source>
</evidence>
<dbReference type="CDD" id="cd00130">
    <property type="entry name" value="PAS"/>
    <property type="match status" value="1"/>
</dbReference>
<dbReference type="InterPro" id="IPR043128">
    <property type="entry name" value="Rev_trsase/Diguanyl_cyclase"/>
</dbReference>
<dbReference type="CDD" id="cd01949">
    <property type="entry name" value="GGDEF"/>
    <property type="match status" value="1"/>
</dbReference>
<protein>
    <recommendedName>
        <fullName evidence="1">cyclic-guanylate-specific phosphodiesterase</fullName>
        <ecNumber evidence="1">3.1.4.52</ecNumber>
    </recommendedName>
</protein>
<keyword evidence="4" id="KW-0472">Membrane</keyword>
<dbReference type="Pfam" id="PF00990">
    <property type="entry name" value="GGDEF"/>
    <property type="match status" value="1"/>
</dbReference>
<dbReference type="NCBIfam" id="TIGR00254">
    <property type="entry name" value="GGDEF"/>
    <property type="match status" value="1"/>
</dbReference>
<dbReference type="PROSITE" id="PS50887">
    <property type="entry name" value="GGDEF"/>
    <property type="match status" value="1"/>
</dbReference>
<dbReference type="InterPro" id="IPR000014">
    <property type="entry name" value="PAS"/>
</dbReference>
<keyword evidence="2" id="KW-0973">c-di-GMP</keyword>
<dbReference type="SUPFAM" id="SSF141868">
    <property type="entry name" value="EAL domain-like"/>
    <property type="match status" value="1"/>
</dbReference>
<feature type="domain" description="EAL" evidence="6">
    <location>
        <begin position="704"/>
        <end position="958"/>
    </location>
</feature>
<dbReference type="InterPro" id="IPR001610">
    <property type="entry name" value="PAC"/>
</dbReference>
<name>A0A1H9YMB8_9PSED</name>
<dbReference type="Pfam" id="PF08448">
    <property type="entry name" value="PAS_4"/>
    <property type="match status" value="1"/>
</dbReference>
<dbReference type="InterPro" id="IPR035919">
    <property type="entry name" value="EAL_sf"/>
</dbReference>
<dbReference type="SUPFAM" id="SSF55785">
    <property type="entry name" value="PYP-like sensor domain (PAS domain)"/>
    <property type="match status" value="1"/>
</dbReference>
<keyword evidence="3" id="KW-0418">Kinase</keyword>
<dbReference type="InterPro" id="IPR000160">
    <property type="entry name" value="GGDEF_dom"/>
</dbReference>
<evidence type="ECO:0000256" key="3">
    <source>
        <dbReference type="ARBA" id="ARBA00022777"/>
    </source>
</evidence>
<dbReference type="RefSeq" id="WP_074883694.1">
    <property type="nucleotide sequence ID" value="NZ_FOHW01000001.1"/>
</dbReference>
<evidence type="ECO:0000256" key="1">
    <source>
        <dbReference type="ARBA" id="ARBA00012282"/>
    </source>
</evidence>
<dbReference type="PANTHER" id="PTHR44757">
    <property type="entry name" value="DIGUANYLATE CYCLASE DGCP"/>
    <property type="match status" value="1"/>
</dbReference>
<dbReference type="Gene3D" id="3.30.450.40">
    <property type="match status" value="1"/>
</dbReference>
<dbReference type="PROSITE" id="PS50113">
    <property type="entry name" value="PAC"/>
    <property type="match status" value="1"/>
</dbReference>
<gene>
    <name evidence="8" type="ORF">SAMN05216197_101327</name>
</gene>
<dbReference type="InterPro" id="IPR013656">
    <property type="entry name" value="PAS_4"/>
</dbReference>
<dbReference type="GO" id="GO:0016301">
    <property type="term" value="F:kinase activity"/>
    <property type="evidence" value="ECO:0007669"/>
    <property type="project" value="UniProtKB-KW"/>
</dbReference>
<organism evidence="8 9">
    <name type="scientific">Pseudomonas graminis</name>
    <dbReference type="NCBI Taxonomy" id="158627"/>
    <lineage>
        <taxon>Bacteria</taxon>
        <taxon>Pseudomonadati</taxon>
        <taxon>Pseudomonadota</taxon>
        <taxon>Gammaproteobacteria</taxon>
        <taxon>Pseudomonadales</taxon>
        <taxon>Pseudomonadaceae</taxon>
        <taxon>Pseudomonas</taxon>
    </lineage>
</organism>
<keyword evidence="3" id="KW-0808">Transferase</keyword>
<evidence type="ECO:0000313" key="9">
    <source>
        <dbReference type="Proteomes" id="UP000182332"/>
    </source>
</evidence>
<dbReference type="InterPro" id="IPR001633">
    <property type="entry name" value="EAL_dom"/>
</dbReference>
<dbReference type="CDD" id="cd01948">
    <property type="entry name" value="EAL"/>
    <property type="match status" value="1"/>
</dbReference>
<proteinExistence type="predicted"/>
<reference evidence="8 9" key="1">
    <citation type="submission" date="2016-10" db="EMBL/GenBank/DDBJ databases">
        <authorList>
            <person name="de Groot N.N."/>
        </authorList>
    </citation>
    <scope>NUCLEOTIDE SEQUENCE [LARGE SCALE GENOMIC DNA]</scope>
    <source>
        <strain evidence="8 9">DSM 11363</strain>
    </source>
</reference>
<dbReference type="InterPro" id="IPR052155">
    <property type="entry name" value="Biofilm_reg_signaling"/>
</dbReference>
<dbReference type="SMART" id="SM00086">
    <property type="entry name" value="PAC"/>
    <property type="match status" value="1"/>
</dbReference>
<dbReference type="InterPro" id="IPR029016">
    <property type="entry name" value="GAF-like_dom_sf"/>
</dbReference>
<evidence type="ECO:0000259" key="7">
    <source>
        <dbReference type="PROSITE" id="PS50887"/>
    </source>
</evidence>
<dbReference type="Pfam" id="PF00563">
    <property type="entry name" value="EAL"/>
    <property type="match status" value="1"/>
</dbReference>
<feature type="domain" description="GGDEF" evidence="7">
    <location>
        <begin position="561"/>
        <end position="695"/>
    </location>
</feature>
<dbReference type="Gene3D" id="3.20.20.450">
    <property type="entry name" value="EAL domain"/>
    <property type="match status" value="1"/>
</dbReference>
<keyword evidence="4" id="KW-0812">Transmembrane</keyword>
<dbReference type="SUPFAM" id="SSF55073">
    <property type="entry name" value="Nucleotide cyclase"/>
    <property type="match status" value="1"/>
</dbReference>
<accession>A0A1H9YMB8</accession>
<dbReference type="PROSITE" id="PS50883">
    <property type="entry name" value="EAL"/>
    <property type="match status" value="1"/>
</dbReference>
<feature type="domain" description="PAC" evidence="5">
    <location>
        <begin position="313"/>
        <end position="365"/>
    </location>
</feature>
<dbReference type="AlphaFoldDB" id="A0A1H9YMB8"/>
<dbReference type="SMART" id="SM00267">
    <property type="entry name" value="GGDEF"/>
    <property type="match status" value="1"/>
</dbReference>
<evidence type="ECO:0000259" key="6">
    <source>
        <dbReference type="PROSITE" id="PS50883"/>
    </source>
</evidence>
<feature type="transmembrane region" description="Helical" evidence="4">
    <location>
        <begin position="16"/>
        <end position="36"/>
    </location>
</feature>
<dbReference type="EMBL" id="FOHW01000001">
    <property type="protein sequence ID" value="SES70198.1"/>
    <property type="molecule type" value="Genomic_DNA"/>
</dbReference>
<evidence type="ECO:0000256" key="4">
    <source>
        <dbReference type="SAM" id="Phobius"/>
    </source>
</evidence>
<dbReference type="InterPro" id="IPR000700">
    <property type="entry name" value="PAS-assoc_C"/>
</dbReference>
<keyword evidence="4" id="KW-1133">Transmembrane helix</keyword>
<evidence type="ECO:0000256" key="2">
    <source>
        <dbReference type="ARBA" id="ARBA00022636"/>
    </source>
</evidence>
<dbReference type="OrthoDB" id="9804951at2"/>
<dbReference type="EC" id="3.1.4.52" evidence="1"/>
<dbReference type="SUPFAM" id="SSF55781">
    <property type="entry name" value="GAF domain-like"/>
    <property type="match status" value="1"/>
</dbReference>
<sequence length="970" mass="107398">MNFFKSLVPKSLTSRILAMLSILILVFLTTGLGLFYKNQMLQHIEEIQDSANMLIEVAAQAVEESVIIGDYDTIKRTLEKTLSRSPFRSAMFIDLSGGVIRLQAPSAPFGRAPEWIESEVAARLFDVNRPITIGGKDYGVMRLSFNAERIAAELYTLVVQATVLALVFLLTSLVLMGFMIKRSLAHLGKLHSYEAEIASGAVAAEAVLVADAPMEIQEAIKAVNRTAASMRNHFGQRIESLMNTLVQHKNALDEVSIVCEVSASGQITYVNERFVTSSQHSRTELLELTIDEVWSGMSSADQPWHWAPGNEVWNGEVRLSGRTGTDKWHRRTIIPILDDRGGIEKYICIDIDITDRKEFEVAILDNARRQNLIALFGQQALTEENVSTLGELAALTAAQGLKLSKAALLVVDQVSHRVILNAEVGLTHFDIRSGYNSEFLEGTPSSTPLARHPDTTDATFKLLSGDAVKADSLRSSIEVDISCREVFKGILGVYATTDQPFTREDVSYIQTLANLLAAALERDDAKNKLTYLAENDSLTNLPNRWFLNNYLRGAISRQTSDAISVIFIDLDRFKTVNDTMGHSVGDELLIQASRRLEDYIDENSMVARLGGDEFSIVVTHPVYSEHLIKSLATNVVDALGKPFNLRGQDIFVSASVGIANYPLDGSDAGVILKNADTAMYNAKKSGRNNFKFYNAEMNQSAVKRLQTETLLRGALDRDEFILHFQPKVSLTDGRISGLEALLRWNHPTLGLVSPADFIPMLEDTGLIIPVGEWVIRKVCETLKSWEDNHIRVVPVAINLSARQLQVKGLAKIVKRILEEYGINPALLEFELTESVLMIDPESAVEILRDIKSYGISLSVDDFGTGYSSLAYLKRFPIDTLKIDRMFIKDIMSNHEDAAITRAVIVLAHELDLNVIAEGVETFDQLQMLVEHGCDQIQGYLFSKPIPSDDCAALIKSSRSLAVTFPENGVA</sequence>
<dbReference type="GO" id="GO:0071111">
    <property type="term" value="F:cyclic-guanylate-specific phosphodiesterase activity"/>
    <property type="evidence" value="ECO:0007669"/>
    <property type="project" value="UniProtKB-EC"/>
</dbReference>
<dbReference type="PANTHER" id="PTHR44757:SF2">
    <property type="entry name" value="BIOFILM ARCHITECTURE MAINTENANCE PROTEIN MBAA"/>
    <property type="match status" value="1"/>
</dbReference>